<organism evidence="1 2">
    <name type="scientific">Tanacetum coccineum</name>
    <dbReference type="NCBI Taxonomy" id="301880"/>
    <lineage>
        <taxon>Eukaryota</taxon>
        <taxon>Viridiplantae</taxon>
        <taxon>Streptophyta</taxon>
        <taxon>Embryophyta</taxon>
        <taxon>Tracheophyta</taxon>
        <taxon>Spermatophyta</taxon>
        <taxon>Magnoliopsida</taxon>
        <taxon>eudicotyledons</taxon>
        <taxon>Gunneridae</taxon>
        <taxon>Pentapetalae</taxon>
        <taxon>asterids</taxon>
        <taxon>campanulids</taxon>
        <taxon>Asterales</taxon>
        <taxon>Asteraceae</taxon>
        <taxon>Asteroideae</taxon>
        <taxon>Anthemideae</taxon>
        <taxon>Anthemidinae</taxon>
        <taxon>Tanacetum</taxon>
    </lineage>
</organism>
<evidence type="ECO:0000313" key="2">
    <source>
        <dbReference type="Proteomes" id="UP001151760"/>
    </source>
</evidence>
<name>A0ABQ5GPI2_9ASTR</name>
<keyword evidence="2" id="KW-1185">Reference proteome</keyword>
<dbReference type="EMBL" id="BQNB010018657">
    <property type="protein sequence ID" value="GJT76807.1"/>
    <property type="molecule type" value="Genomic_DNA"/>
</dbReference>
<accession>A0ABQ5GPI2</accession>
<protein>
    <submittedName>
        <fullName evidence="1">Uncharacterized protein</fullName>
    </submittedName>
</protein>
<evidence type="ECO:0000313" key="1">
    <source>
        <dbReference type="EMBL" id="GJT76807.1"/>
    </source>
</evidence>
<reference evidence="1" key="1">
    <citation type="journal article" date="2022" name="Int. J. Mol. Sci.">
        <title>Draft Genome of Tanacetum Coccineum: Genomic Comparison of Closely Related Tanacetum-Family Plants.</title>
        <authorList>
            <person name="Yamashiro T."/>
            <person name="Shiraishi A."/>
            <person name="Nakayama K."/>
            <person name="Satake H."/>
        </authorList>
    </citation>
    <scope>NUCLEOTIDE SEQUENCE</scope>
</reference>
<comment type="caution">
    <text evidence="1">The sequence shown here is derived from an EMBL/GenBank/DDBJ whole genome shotgun (WGS) entry which is preliminary data.</text>
</comment>
<sequence>MSTPIDFSAFAMNRLKLNKITKADLVGSVFNLLKGTYKICVKLEYNMEECYRALTDQLDWTNPEGHKHSVDMSKPLPLQDNKVKIAYDKDAALRISHEGPQRQKYYRAMINQIEKKSGYGYLEEIVVRRADQKLYKFKEGDFLDLYLNDIKDMLLMISQNKLFNLEGVKSYQRKLNLTKPQRTCPHISVKEPYTPNFDPPGVIYEDKSKKKRLMRVDEIHKFCDGTLQSVRNILRERLPNFKFGYNKGMSSREWTSKDKRCTSIMLNKIND</sequence>
<reference evidence="1" key="2">
    <citation type="submission" date="2022-01" db="EMBL/GenBank/DDBJ databases">
        <authorList>
            <person name="Yamashiro T."/>
            <person name="Shiraishi A."/>
            <person name="Satake H."/>
            <person name="Nakayama K."/>
        </authorList>
    </citation>
    <scope>NUCLEOTIDE SEQUENCE</scope>
</reference>
<proteinExistence type="predicted"/>
<gene>
    <name evidence="1" type="ORF">Tco_1043532</name>
</gene>
<dbReference type="Proteomes" id="UP001151760">
    <property type="component" value="Unassembled WGS sequence"/>
</dbReference>